<sequence>MLAHPVRRAAVLKPRFRFSAALALLPGVLAALAAAVVLRVIDLASFGGALLAALPAALCLPCSPSPSAWSSRAAPRWPAGSAG</sequence>
<evidence type="ECO:0000256" key="1">
    <source>
        <dbReference type="SAM" id="MobiDB-lite"/>
    </source>
</evidence>
<organism evidence="2 3">
    <name type="scientific">Streptomyces varsoviensis</name>
    <dbReference type="NCBI Taxonomy" id="67373"/>
    <lineage>
        <taxon>Bacteria</taxon>
        <taxon>Bacillati</taxon>
        <taxon>Actinomycetota</taxon>
        <taxon>Actinomycetes</taxon>
        <taxon>Kitasatosporales</taxon>
        <taxon>Streptomycetaceae</taxon>
        <taxon>Streptomyces</taxon>
    </lineage>
</organism>
<dbReference type="Proteomes" id="UP000037020">
    <property type="component" value="Unassembled WGS sequence"/>
</dbReference>
<proteinExistence type="predicted"/>
<gene>
    <name evidence="2" type="ORF">ADK38_36580</name>
</gene>
<dbReference type="EMBL" id="LGUT01003414">
    <property type="protein sequence ID" value="KOG85455.1"/>
    <property type="molecule type" value="Genomic_DNA"/>
</dbReference>
<reference evidence="2 3" key="1">
    <citation type="submission" date="2015-07" db="EMBL/GenBank/DDBJ databases">
        <authorList>
            <person name="Ju K.-S."/>
            <person name="Doroghazi J.R."/>
            <person name="Metcalf W.W."/>
        </authorList>
    </citation>
    <scope>NUCLEOTIDE SEQUENCE [LARGE SCALE GENOMIC DNA]</scope>
    <source>
        <strain evidence="2 3">NRRL B-3589</strain>
    </source>
</reference>
<feature type="region of interest" description="Disordered" evidence="1">
    <location>
        <begin position="64"/>
        <end position="83"/>
    </location>
</feature>
<accession>A0ABR5IWC6</accession>
<name>A0ABR5IWC6_9ACTN</name>
<comment type="caution">
    <text evidence="2">The sequence shown here is derived from an EMBL/GenBank/DDBJ whole genome shotgun (WGS) entry which is preliminary data.</text>
</comment>
<evidence type="ECO:0000313" key="3">
    <source>
        <dbReference type="Proteomes" id="UP000037020"/>
    </source>
</evidence>
<keyword evidence="3" id="KW-1185">Reference proteome</keyword>
<evidence type="ECO:0000313" key="2">
    <source>
        <dbReference type="EMBL" id="KOG85455.1"/>
    </source>
</evidence>
<protein>
    <submittedName>
        <fullName evidence="2">Uncharacterized protein</fullName>
    </submittedName>
</protein>